<protein>
    <submittedName>
        <fullName evidence="1">Uncharacterized protein</fullName>
    </submittedName>
</protein>
<name>A0A4U5M8S2_STECR</name>
<reference evidence="1 2" key="2">
    <citation type="journal article" date="2019" name="G3 (Bethesda)">
        <title>Hybrid Assembly of the Genome of the Entomopathogenic Nematode Steinernema carpocapsae Identifies the X-Chromosome.</title>
        <authorList>
            <person name="Serra L."/>
            <person name="Macchietto M."/>
            <person name="Macias-Munoz A."/>
            <person name="McGill C.J."/>
            <person name="Rodriguez I.M."/>
            <person name="Rodriguez B."/>
            <person name="Murad R."/>
            <person name="Mortazavi A."/>
        </authorList>
    </citation>
    <scope>NUCLEOTIDE SEQUENCE [LARGE SCALE GENOMIC DNA]</scope>
    <source>
        <strain evidence="1 2">ALL</strain>
    </source>
</reference>
<dbReference type="AlphaFoldDB" id="A0A4U5M8S2"/>
<proteinExistence type="predicted"/>
<gene>
    <name evidence="1" type="ORF">L596_025774</name>
</gene>
<organism evidence="1 2">
    <name type="scientific">Steinernema carpocapsae</name>
    <name type="common">Entomopathogenic nematode</name>
    <dbReference type="NCBI Taxonomy" id="34508"/>
    <lineage>
        <taxon>Eukaryota</taxon>
        <taxon>Metazoa</taxon>
        <taxon>Ecdysozoa</taxon>
        <taxon>Nematoda</taxon>
        <taxon>Chromadorea</taxon>
        <taxon>Rhabditida</taxon>
        <taxon>Tylenchina</taxon>
        <taxon>Panagrolaimomorpha</taxon>
        <taxon>Strongyloidoidea</taxon>
        <taxon>Steinernematidae</taxon>
        <taxon>Steinernema</taxon>
    </lineage>
</organism>
<reference evidence="1 2" key="1">
    <citation type="journal article" date="2015" name="Genome Biol.">
        <title>Comparative genomics of Steinernema reveals deeply conserved gene regulatory networks.</title>
        <authorList>
            <person name="Dillman A.R."/>
            <person name="Macchietto M."/>
            <person name="Porter C.F."/>
            <person name="Rogers A."/>
            <person name="Williams B."/>
            <person name="Antoshechkin I."/>
            <person name="Lee M.M."/>
            <person name="Goodwin Z."/>
            <person name="Lu X."/>
            <person name="Lewis E.E."/>
            <person name="Goodrich-Blair H."/>
            <person name="Stock S.P."/>
            <person name="Adams B.J."/>
            <person name="Sternberg P.W."/>
            <person name="Mortazavi A."/>
        </authorList>
    </citation>
    <scope>NUCLEOTIDE SEQUENCE [LARGE SCALE GENOMIC DNA]</scope>
    <source>
        <strain evidence="1 2">ALL</strain>
    </source>
</reference>
<evidence type="ECO:0000313" key="2">
    <source>
        <dbReference type="Proteomes" id="UP000298663"/>
    </source>
</evidence>
<keyword evidence="2" id="KW-1185">Reference proteome</keyword>
<sequence>MMSFLKNSCRIYNPCAGKRERDAPNADYVAMPRNFGYYEFDDWAFFRDENHDLRFWWMGSAPISASSAVMSTPTFKFTGCCIPTNGT</sequence>
<dbReference type="EMBL" id="AZBU02000009">
    <property type="protein sequence ID" value="TKR65361.1"/>
    <property type="molecule type" value="Genomic_DNA"/>
</dbReference>
<accession>A0A4U5M8S2</accession>
<comment type="caution">
    <text evidence="1">The sequence shown here is derived from an EMBL/GenBank/DDBJ whole genome shotgun (WGS) entry which is preliminary data.</text>
</comment>
<dbReference type="Proteomes" id="UP000298663">
    <property type="component" value="Unassembled WGS sequence"/>
</dbReference>
<evidence type="ECO:0000313" key="1">
    <source>
        <dbReference type="EMBL" id="TKR65361.1"/>
    </source>
</evidence>